<dbReference type="InterPro" id="IPR011645">
    <property type="entry name" value="HNOB_dom_associated"/>
</dbReference>
<organism evidence="5 6">
    <name type="scientific">Amphibalanus amphitrite</name>
    <name type="common">Striped barnacle</name>
    <name type="synonym">Balanus amphitrite</name>
    <dbReference type="NCBI Taxonomy" id="1232801"/>
    <lineage>
        <taxon>Eukaryota</taxon>
        <taxon>Metazoa</taxon>
        <taxon>Ecdysozoa</taxon>
        <taxon>Arthropoda</taxon>
        <taxon>Crustacea</taxon>
        <taxon>Multicrustacea</taxon>
        <taxon>Cirripedia</taxon>
        <taxon>Thoracica</taxon>
        <taxon>Thoracicalcarea</taxon>
        <taxon>Balanomorpha</taxon>
        <taxon>Balanoidea</taxon>
        <taxon>Balanidae</taxon>
        <taxon>Amphibalaninae</taxon>
        <taxon>Amphibalanus</taxon>
    </lineage>
</organism>
<keyword evidence="3" id="KW-0141">cGMP biosynthesis</keyword>
<dbReference type="AlphaFoldDB" id="A0A6A4VEM2"/>
<dbReference type="GO" id="GO:0000166">
    <property type="term" value="F:nucleotide binding"/>
    <property type="evidence" value="ECO:0007669"/>
    <property type="project" value="UniProtKB-KW"/>
</dbReference>
<sequence>MFPQNLASSEKHRAECPDISEDADFLHYKIYADSVLFRLVKTVCDVTGLLTMVARCIFNIHIDITKLSVQKEMVSNRPMVHVRFRRLVILQTGVGLMKHVPETQADGARIDTIFSMTWPEVSLTVQNIERFSNLTFQFEYRKASDKRFFCMKGTVVGMTASAEAHPAELADAPLFLYLGSPITERKKYHPS</sequence>
<dbReference type="Pfam" id="PF07701">
    <property type="entry name" value="HNOBA"/>
    <property type="match status" value="1"/>
</dbReference>
<evidence type="ECO:0000256" key="1">
    <source>
        <dbReference type="ARBA" id="ARBA00012202"/>
    </source>
</evidence>
<keyword evidence="6" id="KW-1185">Reference proteome</keyword>
<dbReference type="OrthoDB" id="6127067at2759"/>
<accession>A0A6A4VEM2</accession>
<dbReference type="Proteomes" id="UP000440578">
    <property type="component" value="Unassembled WGS sequence"/>
</dbReference>
<dbReference type="EMBL" id="VIIS01001783">
    <property type="protein sequence ID" value="KAF0292936.1"/>
    <property type="molecule type" value="Genomic_DNA"/>
</dbReference>
<dbReference type="EC" id="4.6.1.2" evidence="1"/>
<reference evidence="5 6" key="1">
    <citation type="submission" date="2019-07" db="EMBL/GenBank/DDBJ databases">
        <title>Draft genome assembly of a fouling barnacle, Amphibalanus amphitrite (Darwin, 1854): The first reference genome for Thecostraca.</title>
        <authorList>
            <person name="Kim W."/>
        </authorList>
    </citation>
    <scope>NUCLEOTIDE SEQUENCE [LARGE SCALE GENOMIC DNA]</scope>
    <source>
        <strain evidence="5">SNU_AA5</strain>
        <tissue evidence="5">Soma without cirri and trophi</tissue>
    </source>
</reference>
<name>A0A6A4VEM2_AMPAM</name>
<feature type="domain" description="Haem NO binding associated" evidence="4">
    <location>
        <begin position="85"/>
        <end position="145"/>
    </location>
</feature>
<gene>
    <name evidence="5" type="ORF">FJT64_009134</name>
</gene>
<protein>
    <recommendedName>
        <fullName evidence="1">guanylate cyclase</fullName>
        <ecNumber evidence="1">4.6.1.2</ecNumber>
    </recommendedName>
</protein>
<proteinExistence type="predicted"/>
<evidence type="ECO:0000256" key="2">
    <source>
        <dbReference type="ARBA" id="ARBA00022741"/>
    </source>
</evidence>
<evidence type="ECO:0000256" key="3">
    <source>
        <dbReference type="ARBA" id="ARBA00023293"/>
    </source>
</evidence>
<dbReference type="GO" id="GO:0004383">
    <property type="term" value="F:guanylate cyclase activity"/>
    <property type="evidence" value="ECO:0007669"/>
    <property type="project" value="UniProtKB-EC"/>
</dbReference>
<dbReference type="Gene3D" id="3.30.450.260">
    <property type="entry name" value="Haem NO binding associated domain"/>
    <property type="match status" value="1"/>
</dbReference>
<comment type="caution">
    <text evidence="5">The sequence shown here is derived from an EMBL/GenBank/DDBJ whole genome shotgun (WGS) entry which is preliminary data.</text>
</comment>
<dbReference type="InterPro" id="IPR042463">
    <property type="entry name" value="HNOB_dom_associated_sf"/>
</dbReference>
<evidence type="ECO:0000259" key="4">
    <source>
        <dbReference type="Pfam" id="PF07701"/>
    </source>
</evidence>
<evidence type="ECO:0000313" key="6">
    <source>
        <dbReference type="Proteomes" id="UP000440578"/>
    </source>
</evidence>
<evidence type="ECO:0000313" key="5">
    <source>
        <dbReference type="EMBL" id="KAF0292936.1"/>
    </source>
</evidence>
<keyword evidence="2" id="KW-0547">Nucleotide-binding</keyword>